<feature type="transmembrane region" description="Helical" evidence="2">
    <location>
        <begin position="59"/>
        <end position="79"/>
    </location>
</feature>
<evidence type="ECO:0000313" key="5">
    <source>
        <dbReference type="Proteomes" id="UP001519921"/>
    </source>
</evidence>
<keyword evidence="5" id="KW-1185">Reference proteome</keyword>
<dbReference type="Proteomes" id="UP001519921">
    <property type="component" value="Unassembled WGS sequence"/>
</dbReference>
<dbReference type="SUPFAM" id="SSF51261">
    <property type="entry name" value="Duplicated hybrid motif"/>
    <property type="match status" value="1"/>
</dbReference>
<gene>
    <name evidence="4" type="ORF">KYD98_01810</name>
</gene>
<proteinExistence type="predicted"/>
<dbReference type="InterPro" id="IPR011055">
    <property type="entry name" value="Dup_hybrid_motif"/>
</dbReference>
<feature type="domain" description="M23ase beta-sheet core" evidence="3">
    <location>
        <begin position="163"/>
        <end position="254"/>
    </location>
</feature>
<keyword evidence="1" id="KW-0732">Signal</keyword>
<name>A0ABS7AMV3_9CLOT</name>
<protein>
    <submittedName>
        <fullName evidence="4">M23 family metallopeptidase</fullName>
    </submittedName>
</protein>
<dbReference type="PANTHER" id="PTHR21666:SF289">
    <property type="entry name" value="L-ALA--D-GLU ENDOPEPTIDASE"/>
    <property type="match status" value="1"/>
</dbReference>
<keyword evidence="2" id="KW-0472">Membrane</keyword>
<accession>A0ABS7AMV3</accession>
<dbReference type="EMBL" id="JAHXPT010000001">
    <property type="protein sequence ID" value="MBW6408825.1"/>
    <property type="molecule type" value="Genomic_DNA"/>
</dbReference>
<dbReference type="Gene3D" id="2.70.70.10">
    <property type="entry name" value="Glucose Permease (Domain IIA)"/>
    <property type="match status" value="1"/>
</dbReference>
<evidence type="ECO:0000259" key="3">
    <source>
        <dbReference type="Pfam" id="PF01551"/>
    </source>
</evidence>
<sequence length="266" mass="29976">MSDYRSEYEKYYKNIMKQGKNTNVKTYLPSKGKNISLNNICGSMGNEVKNKTTTLTTKFIRQLIASLILITLMFSFKVISLSKNKELYIVSKNIINQNITYSNVIQTINSLKGLNVKEKAEEYINVFKTKTKEIGKISVKEKIKDKYCLPVLASYMKLQGDIKGVLIQGQEGQQVVCSMDGVVRKVSNDEGCQNILIDHGDGIETYYGVLKNSNIVEGDQVKKGEYLGDCNKISGSGKNGVIFKFIYMGKEQDPTEYLDFSNLQNV</sequence>
<dbReference type="Pfam" id="PF01551">
    <property type="entry name" value="Peptidase_M23"/>
    <property type="match status" value="1"/>
</dbReference>
<comment type="caution">
    <text evidence="4">The sequence shown here is derived from an EMBL/GenBank/DDBJ whole genome shotgun (WGS) entry which is preliminary data.</text>
</comment>
<evidence type="ECO:0000256" key="1">
    <source>
        <dbReference type="ARBA" id="ARBA00022729"/>
    </source>
</evidence>
<dbReference type="CDD" id="cd12797">
    <property type="entry name" value="M23_peptidase"/>
    <property type="match status" value="1"/>
</dbReference>
<dbReference type="InterPro" id="IPR050570">
    <property type="entry name" value="Cell_wall_metabolism_enzyme"/>
</dbReference>
<organism evidence="4 5">
    <name type="scientific">Clostridium weizhouense</name>
    <dbReference type="NCBI Taxonomy" id="2859781"/>
    <lineage>
        <taxon>Bacteria</taxon>
        <taxon>Bacillati</taxon>
        <taxon>Bacillota</taxon>
        <taxon>Clostridia</taxon>
        <taxon>Eubacteriales</taxon>
        <taxon>Clostridiaceae</taxon>
        <taxon>Clostridium</taxon>
    </lineage>
</organism>
<keyword evidence="2" id="KW-0812">Transmembrane</keyword>
<dbReference type="RefSeq" id="WP_219777877.1">
    <property type="nucleotide sequence ID" value="NZ_JAHXPT010000001.1"/>
</dbReference>
<evidence type="ECO:0000313" key="4">
    <source>
        <dbReference type="EMBL" id="MBW6408825.1"/>
    </source>
</evidence>
<reference evidence="4 5" key="1">
    <citation type="submission" date="2021-07" db="EMBL/GenBank/DDBJ databases">
        <title>Clostridium weizhouense sp. nov., an anaerobic bacterium isolated from activated sludge of Petroleum wastewater.</title>
        <authorList>
            <person name="Li Q."/>
        </authorList>
    </citation>
    <scope>NUCLEOTIDE SEQUENCE [LARGE SCALE GENOMIC DNA]</scope>
    <source>
        <strain evidence="4 5">YB-6</strain>
    </source>
</reference>
<evidence type="ECO:0000256" key="2">
    <source>
        <dbReference type="SAM" id="Phobius"/>
    </source>
</evidence>
<dbReference type="InterPro" id="IPR016047">
    <property type="entry name" value="M23ase_b-sheet_dom"/>
</dbReference>
<keyword evidence="2" id="KW-1133">Transmembrane helix</keyword>
<dbReference type="PANTHER" id="PTHR21666">
    <property type="entry name" value="PEPTIDASE-RELATED"/>
    <property type="match status" value="1"/>
</dbReference>